<dbReference type="CDD" id="cd11372">
    <property type="entry name" value="RNase_PH_RRP46"/>
    <property type="match status" value="1"/>
</dbReference>
<accession>A0A067RN81</accession>
<gene>
    <name evidence="8" type="ORF">L798_02549</name>
</gene>
<dbReference type="FunCoup" id="A0A067RN81">
    <property type="interactions" value="603"/>
</dbReference>
<evidence type="ECO:0000256" key="5">
    <source>
        <dbReference type="ARBA" id="ARBA00023242"/>
    </source>
</evidence>
<reference evidence="8 9" key="1">
    <citation type="journal article" date="2014" name="Nat. Commun.">
        <title>Molecular traces of alternative social organization in a termite genome.</title>
        <authorList>
            <person name="Terrapon N."/>
            <person name="Li C."/>
            <person name="Robertson H.M."/>
            <person name="Ji L."/>
            <person name="Meng X."/>
            <person name="Booth W."/>
            <person name="Chen Z."/>
            <person name="Childers C.P."/>
            <person name="Glastad K.M."/>
            <person name="Gokhale K."/>
            <person name="Gowin J."/>
            <person name="Gronenberg W."/>
            <person name="Hermansen R.A."/>
            <person name="Hu H."/>
            <person name="Hunt B.G."/>
            <person name="Huylmans A.K."/>
            <person name="Khalil S.M."/>
            <person name="Mitchell R.D."/>
            <person name="Munoz-Torres M.C."/>
            <person name="Mustard J.A."/>
            <person name="Pan H."/>
            <person name="Reese J.T."/>
            <person name="Scharf M.E."/>
            <person name="Sun F."/>
            <person name="Vogel H."/>
            <person name="Xiao J."/>
            <person name="Yang W."/>
            <person name="Yang Z."/>
            <person name="Yang Z."/>
            <person name="Zhou J."/>
            <person name="Zhu J."/>
            <person name="Brent C.S."/>
            <person name="Elsik C.G."/>
            <person name="Goodisman M.A."/>
            <person name="Liberles D.A."/>
            <person name="Roe R.M."/>
            <person name="Vargo E.L."/>
            <person name="Vilcinskas A."/>
            <person name="Wang J."/>
            <person name="Bornberg-Bauer E."/>
            <person name="Korb J."/>
            <person name="Zhang G."/>
            <person name="Liebig J."/>
        </authorList>
    </citation>
    <scope>NUCLEOTIDE SEQUENCE [LARGE SCALE GENOMIC DNA]</scope>
    <source>
        <tissue evidence="8">Whole organism</tissue>
    </source>
</reference>
<evidence type="ECO:0000313" key="9">
    <source>
        <dbReference type="Proteomes" id="UP000027135"/>
    </source>
</evidence>
<dbReference type="InterPro" id="IPR027408">
    <property type="entry name" value="PNPase/RNase_PH_dom_sf"/>
</dbReference>
<dbReference type="SUPFAM" id="SSF54211">
    <property type="entry name" value="Ribosomal protein S5 domain 2-like"/>
    <property type="match status" value="1"/>
</dbReference>
<dbReference type="Gene3D" id="3.30.230.70">
    <property type="entry name" value="GHMP Kinase, N-terminal domain"/>
    <property type="match status" value="1"/>
</dbReference>
<dbReference type="SUPFAM" id="SSF55666">
    <property type="entry name" value="Ribonuclease PH domain 2-like"/>
    <property type="match status" value="1"/>
</dbReference>
<keyword evidence="3" id="KW-0698">rRNA processing</keyword>
<dbReference type="PANTHER" id="PTHR11953">
    <property type="entry name" value="EXOSOME COMPLEX COMPONENT"/>
    <property type="match status" value="1"/>
</dbReference>
<feature type="non-terminal residue" evidence="8">
    <location>
        <position position="1"/>
    </location>
</feature>
<dbReference type="Pfam" id="PF01138">
    <property type="entry name" value="RNase_PH"/>
    <property type="match status" value="1"/>
</dbReference>
<keyword evidence="4" id="KW-0271">Exosome</keyword>
<dbReference type="GO" id="GO:0000177">
    <property type="term" value="C:cytoplasmic exosome (RNase complex)"/>
    <property type="evidence" value="ECO:0007669"/>
    <property type="project" value="TreeGrafter"/>
</dbReference>
<name>A0A067RN81_ZOONE</name>
<dbReference type="GO" id="GO:0034475">
    <property type="term" value="P:U4 snRNA 3'-end processing"/>
    <property type="evidence" value="ECO:0007669"/>
    <property type="project" value="TreeGrafter"/>
</dbReference>
<dbReference type="EMBL" id="KK852526">
    <property type="protein sequence ID" value="KDR22065.1"/>
    <property type="molecule type" value="Genomic_DNA"/>
</dbReference>
<proteinExistence type="inferred from homology"/>
<sequence>FIAGDTAVVTAVFGPVEVKPQRILIDKACVEALYRPKSGLPCVHDRMHESLLRNTCETSLLATLHPRTSISIIIQEMQDSGGLLACAVNSACLALMSSGIAMKFLVAAVSCMISQEDKLLIDPTNKQLKDSKASLTFVFDSVKKNTVASHTTGSFTQIQYQESLMKCRNASDNIFSLYRDMVKKYASRI</sequence>
<evidence type="ECO:0000256" key="2">
    <source>
        <dbReference type="ARBA" id="ARBA00006678"/>
    </source>
</evidence>
<dbReference type="PANTHER" id="PTHR11953:SF1">
    <property type="entry name" value="EXOSOME COMPLEX COMPONENT RRP46"/>
    <property type="match status" value="1"/>
</dbReference>
<keyword evidence="8" id="KW-0378">Hydrolase</keyword>
<dbReference type="InterPro" id="IPR036345">
    <property type="entry name" value="ExoRNase_PH_dom2_sf"/>
</dbReference>
<dbReference type="GO" id="GO:0071028">
    <property type="term" value="P:nuclear mRNA surveillance"/>
    <property type="evidence" value="ECO:0007669"/>
    <property type="project" value="TreeGrafter"/>
</dbReference>
<evidence type="ECO:0000256" key="4">
    <source>
        <dbReference type="ARBA" id="ARBA00022835"/>
    </source>
</evidence>
<dbReference type="GO" id="GO:0071051">
    <property type="term" value="P:poly(A)-dependent snoRNA 3'-end processing"/>
    <property type="evidence" value="ECO:0007669"/>
    <property type="project" value="TreeGrafter"/>
</dbReference>
<feature type="domain" description="Exoribonuclease phosphorolytic" evidence="6">
    <location>
        <begin position="3"/>
        <end position="100"/>
    </location>
</feature>
<dbReference type="GO" id="GO:0000176">
    <property type="term" value="C:nuclear exosome (RNase complex)"/>
    <property type="evidence" value="ECO:0007669"/>
    <property type="project" value="TreeGrafter"/>
</dbReference>
<keyword evidence="8" id="KW-0540">Nuclease</keyword>
<evidence type="ECO:0000259" key="6">
    <source>
        <dbReference type="Pfam" id="PF01138"/>
    </source>
</evidence>
<dbReference type="GO" id="GO:0003723">
    <property type="term" value="F:RNA binding"/>
    <property type="evidence" value="ECO:0007669"/>
    <property type="project" value="TreeGrafter"/>
</dbReference>
<keyword evidence="8" id="KW-0269">Exonuclease</keyword>
<evidence type="ECO:0000313" key="8">
    <source>
        <dbReference type="EMBL" id="KDR22065.1"/>
    </source>
</evidence>
<dbReference type="OMA" id="CIINEQG"/>
<organism evidence="8 9">
    <name type="scientific">Zootermopsis nevadensis</name>
    <name type="common">Dampwood termite</name>
    <dbReference type="NCBI Taxonomy" id="136037"/>
    <lineage>
        <taxon>Eukaryota</taxon>
        <taxon>Metazoa</taxon>
        <taxon>Ecdysozoa</taxon>
        <taxon>Arthropoda</taxon>
        <taxon>Hexapoda</taxon>
        <taxon>Insecta</taxon>
        <taxon>Pterygota</taxon>
        <taxon>Neoptera</taxon>
        <taxon>Polyneoptera</taxon>
        <taxon>Dictyoptera</taxon>
        <taxon>Blattodea</taxon>
        <taxon>Blattoidea</taxon>
        <taxon>Termitoidae</taxon>
        <taxon>Termopsidae</taxon>
        <taxon>Zootermopsis</taxon>
    </lineage>
</organism>
<keyword evidence="9" id="KW-1185">Reference proteome</keyword>
<dbReference type="InParanoid" id="A0A067RN81"/>
<dbReference type="InterPro" id="IPR015847">
    <property type="entry name" value="ExoRNase_PH_dom2"/>
</dbReference>
<dbReference type="InterPro" id="IPR050080">
    <property type="entry name" value="RNase_PH"/>
</dbReference>
<dbReference type="GO" id="GO:0005730">
    <property type="term" value="C:nucleolus"/>
    <property type="evidence" value="ECO:0007669"/>
    <property type="project" value="TreeGrafter"/>
</dbReference>
<evidence type="ECO:0000259" key="7">
    <source>
        <dbReference type="Pfam" id="PF03725"/>
    </source>
</evidence>
<dbReference type="GO" id="GO:0004527">
    <property type="term" value="F:exonuclease activity"/>
    <property type="evidence" value="ECO:0007669"/>
    <property type="project" value="UniProtKB-KW"/>
</dbReference>
<dbReference type="eggNOG" id="KOG1069">
    <property type="taxonomic scope" value="Eukaryota"/>
</dbReference>
<dbReference type="GO" id="GO:0016075">
    <property type="term" value="P:rRNA catabolic process"/>
    <property type="evidence" value="ECO:0007669"/>
    <property type="project" value="TreeGrafter"/>
</dbReference>
<evidence type="ECO:0000256" key="3">
    <source>
        <dbReference type="ARBA" id="ARBA00022552"/>
    </source>
</evidence>
<evidence type="ECO:0000256" key="1">
    <source>
        <dbReference type="ARBA" id="ARBA00004123"/>
    </source>
</evidence>
<dbReference type="GO" id="GO:0006364">
    <property type="term" value="P:rRNA processing"/>
    <property type="evidence" value="ECO:0007669"/>
    <property type="project" value="UniProtKB-KW"/>
</dbReference>
<dbReference type="InterPro" id="IPR001247">
    <property type="entry name" value="ExoRNase_PH_dom1"/>
</dbReference>
<protein>
    <submittedName>
        <fullName evidence="8">Exosome complex exonuclease RRP46</fullName>
    </submittedName>
</protein>
<comment type="similarity">
    <text evidence="2">Belongs to the RNase PH family.</text>
</comment>
<dbReference type="STRING" id="136037.A0A067RN81"/>
<feature type="domain" description="Exoribonuclease phosphorolytic" evidence="7">
    <location>
        <begin position="106"/>
        <end position="161"/>
    </location>
</feature>
<dbReference type="AlphaFoldDB" id="A0A067RN81"/>
<dbReference type="Pfam" id="PF03725">
    <property type="entry name" value="RNase_PH_C"/>
    <property type="match status" value="1"/>
</dbReference>
<dbReference type="Proteomes" id="UP000027135">
    <property type="component" value="Unassembled WGS sequence"/>
</dbReference>
<dbReference type="InterPro" id="IPR020568">
    <property type="entry name" value="Ribosomal_Su5_D2-typ_SF"/>
</dbReference>
<comment type="subcellular location">
    <subcellularLocation>
        <location evidence="1">Nucleus</location>
    </subcellularLocation>
</comment>
<keyword evidence="5" id="KW-0539">Nucleus</keyword>